<evidence type="ECO:0000313" key="4">
    <source>
        <dbReference type="EMBL" id="EHN01340.1"/>
    </source>
</evidence>
<evidence type="ECO:0000256" key="3">
    <source>
        <dbReference type="ARBA" id="ARBA00023006"/>
    </source>
</evidence>
<evidence type="ECO:0000256" key="2">
    <source>
        <dbReference type="ARBA" id="ARBA00022927"/>
    </source>
</evidence>
<accession>H0GXW7</accession>
<proteinExistence type="predicted"/>
<gene>
    <name evidence="4" type="ORF">VIN7_8522</name>
</gene>
<dbReference type="AlphaFoldDB" id="H0GXW7"/>
<keyword evidence="1" id="KW-0833">Ubl conjugation pathway</keyword>
<keyword evidence="5" id="KW-1185">Reference proteome</keyword>
<dbReference type="GO" id="GO:0006914">
    <property type="term" value="P:autophagy"/>
    <property type="evidence" value="ECO:0007669"/>
    <property type="project" value="UniProtKB-KW"/>
</dbReference>
<dbReference type="OrthoDB" id="4031501at2759"/>
<dbReference type="HOGENOM" id="CLU_114192_0_0_1"/>
<dbReference type="Pfam" id="PF03987">
    <property type="entry name" value="Autophagy_act_C"/>
    <property type="match status" value="1"/>
</dbReference>
<dbReference type="InterPro" id="IPR007135">
    <property type="entry name" value="Atg3/Atg10"/>
</dbReference>
<organism evidence="4 5">
    <name type="scientific">Saccharomyces cerevisiae x Saccharomyces kudriavzevii (strain VIN7)</name>
    <name type="common">Yeast</name>
    <dbReference type="NCBI Taxonomy" id="1095631"/>
    <lineage>
        <taxon>Eukaryota</taxon>
        <taxon>Fungi</taxon>
        <taxon>Dikarya</taxon>
        <taxon>Ascomycota</taxon>
        <taxon>Saccharomycotina</taxon>
        <taxon>Saccharomycetes</taxon>
        <taxon>Saccharomycetales</taxon>
        <taxon>Saccharomycetaceae</taxon>
        <taxon>Saccharomyces</taxon>
    </lineage>
</organism>
<evidence type="ECO:0000256" key="1">
    <source>
        <dbReference type="ARBA" id="ARBA00022786"/>
    </source>
</evidence>
<evidence type="ECO:0000313" key="5">
    <source>
        <dbReference type="Proteomes" id="UP000009009"/>
    </source>
</evidence>
<dbReference type="PhylomeDB" id="H0GXW7"/>
<sequence>MILYEEWRNQLDLLFNSNVLQSWALCQEIHLDDKTNALSLRLKPSHRLQEDTKRVEKKSLDHIQLCLTYSKIYNEPLLLLRIWEEKCTENILLTKLMFPAKVESLLGVEGKFQLGLDTVIDLENSLWYSFHPCDTPNIVGDLPEFKSTYLRRWVSIFVFSWLGYEGA</sequence>
<name>H0GXW7_SACCK</name>
<protein>
    <submittedName>
        <fullName evidence="4">Atg10p</fullName>
    </submittedName>
</protein>
<keyword evidence="3" id="KW-0072">Autophagy</keyword>
<keyword evidence="2" id="KW-0653">Protein transport</keyword>
<dbReference type="Proteomes" id="UP000009009">
    <property type="component" value="Unassembled WGS sequence"/>
</dbReference>
<dbReference type="GO" id="GO:0019787">
    <property type="term" value="F:ubiquitin-like protein transferase activity"/>
    <property type="evidence" value="ECO:0007669"/>
    <property type="project" value="InterPro"/>
</dbReference>
<dbReference type="EMBL" id="AGVY01000298">
    <property type="protein sequence ID" value="EHN01340.1"/>
    <property type="molecule type" value="Genomic_DNA"/>
</dbReference>
<dbReference type="GO" id="GO:0015031">
    <property type="term" value="P:protein transport"/>
    <property type="evidence" value="ECO:0007669"/>
    <property type="project" value="UniProtKB-KW"/>
</dbReference>
<dbReference type="Gene3D" id="3.30.1460.50">
    <property type="match status" value="1"/>
</dbReference>
<reference evidence="4 5" key="1">
    <citation type="journal article" date="2012" name="FEMS Yeast Res.">
        <title>The genome sequence of the wine yeast VIN7 reveals an allotriploid hybrid genome with Saccharomyces cerevisiae and Saccharomyces kudriavzevii origins.</title>
        <authorList>
            <person name="Borneman A.R."/>
            <person name="Desany B.A."/>
            <person name="Riches D."/>
            <person name="Affourtit J.P."/>
            <person name="Forgan A.H."/>
            <person name="Pretorius I.S."/>
            <person name="Egholm M."/>
            <person name="Chambers P.J."/>
        </authorList>
    </citation>
    <scope>NUCLEOTIDE SEQUENCE [LARGE SCALE GENOMIC DNA]</scope>
    <source>
        <strain evidence="4 5">VIN7</strain>
    </source>
</reference>
<keyword evidence="2" id="KW-0813">Transport</keyword>
<comment type="caution">
    <text evidence="4">The sequence shown here is derived from an EMBL/GenBank/DDBJ whole genome shotgun (WGS) entry which is preliminary data.</text>
</comment>